<accession>A0A6J4LPL9</accession>
<reference evidence="2" key="1">
    <citation type="submission" date="2020-02" db="EMBL/GenBank/DDBJ databases">
        <authorList>
            <person name="Meier V. D."/>
        </authorList>
    </citation>
    <scope>NUCLEOTIDE SEQUENCE</scope>
    <source>
        <strain evidence="2">AVDCRST_MAG71</strain>
    </source>
</reference>
<evidence type="ECO:0000256" key="1">
    <source>
        <dbReference type="SAM" id="MobiDB-lite"/>
    </source>
</evidence>
<proteinExistence type="predicted"/>
<dbReference type="EMBL" id="CADCUA010000456">
    <property type="protein sequence ID" value="CAA9334635.1"/>
    <property type="molecule type" value="Genomic_DNA"/>
</dbReference>
<dbReference type="Gene3D" id="3.30.160.170">
    <property type="entry name" value="FlaG-like"/>
    <property type="match status" value="1"/>
</dbReference>
<dbReference type="InterPro" id="IPR005186">
    <property type="entry name" value="FlaG"/>
</dbReference>
<evidence type="ECO:0008006" key="3">
    <source>
        <dbReference type="Google" id="ProtNLM"/>
    </source>
</evidence>
<name>A0A6J4LPL9_9GAMM</name>
<organism evidence="2">
    <name type="scientific">uncultured Lysobacter sp</name>
    <dbReference type="NCBI Taxonomy" id="271060"/>
    <lineage>
        <taxon>Bacteria</taxon>
        <taxon>Pseudomonadati</taxon>
        <taxon>Pseudomonadota</taxon>
        <taxon>Gammaproteobacteria</taxon>
        <taxon>Lysobacterales</taxon>
        <taxon>Lysobacteraceae</taxon>
        <taxon>Lysobacter</taxon>
        <taxon>environmental samples</taxon>
    </lineage>
</organism>
<feature type="compositionally biased region" description="Pro residues" evidence="1">
    <location>
        <begin position="34"/>
        <end position="45"/>
    </location>
</feature>
<dbReference type="AlphaFoldDB" id="A0A6J4LPL9"/>
<dbReference type="SUPFAM" id="SSF160214">
    <property type="entry name" value="FlaG-like"/>
    <property type="match status" value="1"/>
</dbReference>
<dbReference type="Pfam" id="PF03646">
    <property type="entry name" value="FlaG"/>
    <property type="match status" value="1"/>
</dbReference>
<sequence>MPDIASILKLPLSPQTPTPDAGALSRPAETPLSAEPPLPKEPAPHSPSELQVQLDRILEDANTSLRFRVDDESQRVVVAVIDGKGEVIMQIPDEAALAVARQLAKSGTLLDLKV</sequence>
<protein>
    <recommendedName>
        <fullName evidence="3">Flagellar protein FlaG</fullName>
    </recommendedName>
</protein>
<dbReference type="InterPro" id="IPR035924">
    <property type="entry name" value="FlaG-like_sf"/>
</dbReference>
<gene>
    <name evidence="2" type="ORF">AVDCRST_MAG71-1916</name>
</gene>
<feature type="region of interest" description="Disordered" evidence="1">
    <location>
        <begin position="1"/>
        <end position="50"/>
    </location>
</feature>
<evidence type="ECO:0000313" key="2">
    <source>
        <dbReference type="EMBL" id="CAA9334635.1"/>
    </source>
</evidence>